<sequence length="36" mass="4223">MDPSVTYVEPELSRNHFVIREYSIAIAQILPFLIFL</sequence>
<dbReference type="KEGG" id="taa:NMY3_02116"/>
<protein>
    <submittedName>
        <fullName evidence="1">Uncharacterized protein</fullName>
    </submittedName>
</protein>
<reference evidence="2" key="1">
    <citation type="submission" date="2015-10" db="EMBL/GenBank/DDBJ databases">
        <title>Niche specialization of a soil ammonia-oxidizing archaeon, Candidatus Nitrosocosmicus oleophilus.</title>
        <authorList>
            <person name="Jung M.-Y."/>
            <person name="Rhee S.-K."/>
        </authorList>
    </citation>
    <scope>NUCLEOTIDE SEQUENCE [LARGE SCALE GENOMIC DNA]</scope>
    <source>
        <strain evidence="2">MY3</strain>
    </source>
</reference>
<dbReference type="Proteomes" id="UP000058925">
    <property type="component" value="Chromosome"/>
</dbReference>
<gene>
    <name evidence="1" type="ORF">NMY3_02116</name>
</gene>
<proteinExistence type="predicted"/>
<accession>A0A654LZ99</accession>
<dbReference type="AlphaFoldDB" id="A0A654LZ99"/>
<evidence type="ECO:0000313" key="1">
    <source>
        <dbReference type="EMBL" id="ALI36317.1"/>
    </source>
</evidence>
<evidence type="ECO:0000313" key="2">
    <source>
        <dbReference type="Proteomes" id="UP000058925"/>
    </source>
</evidence>
<dbReference type="EMBL" id="CP012850">
    <property type="protein sequence ID" value="ALI36317.1"/>
    <property type="molecule type" value="Genomic_DNA"/>
</dbReference>
<name>A0A654LZ99_9ARCH</name>
<keyword evidence="2" id="KW-1185">Reference proteome</keyword>
<organism evidence="1 2">
    <name type="scientific">Candidatus Nitrosocosmicus oleophilus</name>
    <dbReference type="NCBI Taxonomy" id="1353260"/>
    <lineage>
        <taxon>Archaea</taxon>
        <taxon>Nitrososphaerota</taxon>
        <taxon>Nitrososphaeria</taxon>
        <taxon>Nitrososphaerales</taxon>
        <taxon>Nitrososphaeraceae</taxon>
        <taxon>Candidatus Nitrosocosmicus</taxon>
    </lineage>
</organism>